<dbReference type="PANTHER" id="PTHR18968">
    <property type="entry name" value="THIAMINE PYROPHOSPHATE ENZYMES"/>
    <property type="match status" value="1"/>
</dbReference>
<dbReference type="Proteomes" id="UP000194360">
    <property type="component" value="Unassembled WGS sequence"/>
</dbReference>
<evidence type="ECO:0000256" key="1">
    <source>
        <dbReference type="ARBA" id="ARBA00007812"/>
    </source>
</evidence>
<organism evidence="7 8">
    <name type="scientific">Pseudonocardia autotrophica</name>
    <name type="common">Amycolata autotrophica</name>
    <name type="synonym">Nocardia autotrophica</name>
    <dbReference type="NCBI Taxonomy" id="2074"/>
    <lineage>
        <taxon>Bacteria</taxon>
        <taxon>Bacillati</taxon>
        <taxon>Actinomycetota</taxon>
        <taxon>Actinomycetes</taxon>
        <taxon>Pseudonocardiales</taxon>
        <taxon>Pseudonocardiaceae</taxon>
        <taxon>Pseudonocardia</taxon>
    </lineage>
</organism>
<dbReference type="EC" id="4.1.1.7" evidence="7"/>
<dbReference type="SUPFAM" id="SSF52518">
    <property type="entry name" value="Thiamin diphosphate-binding fold (THDP-binding)"/>
    <property type="match status" value="2"/>
</dbReference>
<dbReference type="InterPro" id="IPR011766">
    <property type="entry name" value="TPP_enzyme_TPP-bd"/>
</dbReference>
<dbReference type="GO" id="GO:0003984">
    <property type="term" value="F:acetolactate synthase activity"/>
    <property type="evidence" value="ECO:0007669"/>
    <property type="project" value="TreeGrafter"/>
</dbReference>
<dbReference type="InterPro" id="IPR012001">
    <property type="entry name" value="Thiamin_PyroP_enz_TPP-bd_dom"/>
</dbReference>
<dbReference type="OrthoDB" id="2443624at2"/>
<dbReference type="InterPro" id="IPR029061">
    <property type="entry name" value="THDP-binding"/>
</dbReference>
<evidence type="ECO:0000259" key="4">
    <source>
        <dbReference type="Pfam" id="PF00205"/>
    </source>
</evidence>
<dbReference type="Gene3D" id="3.40.50.1220">
    <property type="entry name" value="TPP-binding domain"/>
    <property type="match status" value="1"/>
</dbReference>
<dbReference type="InterPro" id="IPR012000">
    <property type="entry name" value="Thiamin_PyroP_enz_cen_dom"/>
</dbReference>
<evidence type="ECO:0000313" key="7">
    <source>
        <dbReference type="EMBL" id="OSY40068.1"/>
    </source>
</evidence>
<proteinExistence type="inferred from homology"/>
<protein>
    <submittedName>
        <fullName evidence="7">Benzoylformate decarboxylase</fullName>
        <ecNumber evidence="7">4.1.1.7</ecNumber>
    </submittedName>
</protein>
<keyword evidence="2 3" id="KW-0786">Thiamine pyrophosphate</keyword>
<evidence type="ECO:0000256" key="3">
    <source>
        <dbReference type="RuleBase" id="RU362132"/>
    </source>
</evidence>
<dbReference type="Gene3D" id="3.40.50.970">
    <property type="match status" value="2"/>
</dbReference>
<accession>A0A1Y2MZJ0</accession>
<feature type="domain" description="Thiamine pyrophosphate enzyme TPP-binding" evidence="5">
    <location>
        <begin position="389"/>
        <end position="528"/>
    </location>
</feature>
<dbReference type="GO" id="GO:0030976">
    <property type="term" value="F:thiamine pyrophosphate binding"/>
    <property type="evidence" value="ECO:0007669"/>
    <property type="project" value="InterPro"/>
</dbReference>
<dbReference type="SUPFAM" id="SSF52467">
    <property type="entry name" value="DHS-like NAD/FAD-binding domain"/>
    <property type="match status" value="1"/>
</dbReference>
<dbReference type="RefSeq" id="WP_085913135.1">
    <property type="nucleotide sequence ID" value="NZ_AP018920.1"/>
</dbReference>
<gene>
    <name evidence="7" type="primary">mdlC_1</name>
    <name evidence="7" type="ORF">BG845_02891</name>
</gene>
<dbReference type="CDD" id="cd07035">
    <property type="entry name" value="TPP_PYR_POX_like"/>
    <property type="match status" value="1"/>
</dbReference>
<name>A0A1Y2MZJ0_PSEAH</name>
<dbReference type="CDD" id="cd02002">
    <property type="entry name" value="TPP_BFDC"/>
    <property type="match status" value="1"/>
</dbReference>
<keyword evidence="8" id="KW-1185">Reference proteome</keyword>
<dbReference type="Pfam" id="PF02776">
    <property type="entry name" value="TPP_enzyme_N"/>
    <property type="match status" value="1"/>
</dbReference>
<dbReference type="STRING" id="2074.BG845_02891"/>
<dbReference type="Pfam" id="PF00205">
    <property type="entry name" value="TPP_enzyme_M"/>
    <property type="match status" value="1"/>
</dbReference>
<dbReference type="Pfam" id="PF02775">
    <property type="entry name" value="TPP_enzyme_C"/>
    <property type="match status" value="1"/>
</dbReference>
<comment type="caution">
    <text evidence="7">The sequence shown here is derived from an EMBL/GenBank/DDBJ whole genome shotgun (WGS) entry which is preliminary data.</text>
</comment>
<sequence length="538" mass="56332">MSRPAAHALLDVLHDWGVDRLFTCPGSTEAAVLDALVHRKDVEPVLTTHEGVAVSMADGLARITREPSVAYLHANVGLTNGLSHLYAAQLGYSPVVLLNGLKPSSIQAREGFTTGRRMRDLVHQYVKSDWQSLSSAAVPEDVNRAVRTAVTEPAGPVWVGIGQELLENDEPVPVPEAARFRFDSRTAPTAGPIRAAADLLVTAQRPVIVAGNEIARVRAVEQLVALSEQLGLPVLHEDRRGFERPGFPTDHPHFRGQYSPDHPLVRDADLLVFLGARLFNEFEPARVPPLPDGVPVVHGHGDARHIAMIHGVDVALVGDQGLVIAALAGALADQAPRTVPPAAPAPARTPSGGAVLRPGEVVDVLTESLRGSTLIGDATTAGGILQQRAHQASGDDYLVSTSGSLGWGMGAALGVAMGMPGRRVAAVLGDGVFQFGLPALWSAARSGLPVTYVVLNNGGYAAVGSALQRFGGDALASGVYPGVDISGPRIADIATGFGVPGRRVTTLPELRDALADSAGVDHPTLVEVMTEPTEFSPS</sequence>
<evidence type="ECO:0000259" key="6">
    <source>
        <dbReference type="Pfam" id="PF02776"/>
    </source>
</evidence>
<evidence type="ECO:0000313" key="8">
    <source>
        <dbReference type="Proteomes" id="UP000194360"/>
    </source>
</evidence>
<dbReference type="AlphaFoldDB" id="A0A1Y2MZJ0"/>
<feature type="domain" description="Thiamine pyrophosphate enzyme central" evidence="4">
    <location>
        <begin position="193"/>
        <end position="327"/>
    </location>
</feature>
<dbReference type="InterPro" id="IPR029035">
    <property type="entry name" value="DHS-like_NAD/FAD-binding_dom"/>
</dbReference>
<keyword evidence="7" id="KW-0456">Lyase</keyword>
<reference evidence="7 8" key="1">
    <citation type="submission" date="2016-09" db="EMBL/GenBank/DDBJ databases">
        <title>Pseudonocardia autotrophica DSM535, a candidate organism with high potential of specific P450 cytochromes.</title>
        <authorList>
            <person name="Grumaz C."/>
            <person name="Vainshtein Y."/>
            <person name="Kirstahler P."/>
            <person name="Sohn K."/>
        </authorList>
    </citation>
    <scope>NUCLEOTIDE SEQUENCE [LARGE SCALE GENOMIC DNA]</scope>
    <source>
        <strain evidence="7 8">DSM 535</strain>
    </source>
</reference>
<dbReference type="GO" id="GO:0050660">
    <property type="term" value="F:flavin adenine dinucleotide binding"/>
    <property type="evidence" value="ECO:0007669"/>
    <property type="project" value="TreeGrafter"/>
</dbReference>
<dbReference type="InterPro" id="IPR045229">
    <property type="entry name" value="TPP_enz"/>
</dbReference>
<dbReference type="EMBL" id="MIGB01000014">
    <property type="protein sequence ID" value="OSY40068.1"/>
    <property type="molecule type" value="Genomic_DNA"/>
</dbReference>
<dbReference type="GO" id="GO:0000287">
    <property type="term" value="F:magnesium ion binding"/>
    <property type="evidence" value="ECO:0007669"/>
    <property type="project" value="InterPro"/>
</dbReference>
<evidence type="ECO:0000256" key="2">
    <source>
        <dbReference type="ARBA" id="ARBA00023052"/>
    </source>
</evidence>
<evidence type="ECO:0000259" key="5">
    <source>
        <dbReference type="Pfam" id="PF02775"/>
    </source>
</evidence>
<dbReference type="GO" id="GO:0050695">
    <property type="term" value="F:benzoylformate decarboxylase activity"/>
    <property type="evidence" value="ECO:0007669"/>
    <property type="project" value="UniProtKB-EC"/>
</dbReference>
<feature type="domain" description="Thiamine pyrophosphate enzyme N-terminal TPP-binding" evidence="6">
    <location>
        <begin position="5"/>
        <end position="113"/>
    </location>
</feature>
<comment type="similarity">
    <text evidence="1 3">Belongs to the TPP enzyme family.</text>
</comment>
<dbReference type="PANTHER" id="PTHR18968:SF133">
    <property type="entry name" value="BENZOYLFORMATE DECARBOXYLASE"/>
    <property type="match status" value="1"/>
</dbReference>